<proteinExistence type="predicted"/>
<reference evidence="2" key="2">
    <citation type="journal article" date="2013" name="Nat. Commun.">
        <title>Genome of the Chinese tree shrew.</title>
        <authorList>
            <person name="Fan Y."/>
            <person name="Huang Z.Y."/>
            <person name="Cao C.C."/>
            <person name="Chen C.S."/>
            <person name="Chen Y.X."/>
            <person name="Fan D.D."/>
            <person name="He J."/>
            <person name="Hou H.L."/>
            <person name="Hu L."/>
            <person name="Hu X.T."/>
            <person name="Jiang X.T."/>
            <person name="Lai R."/>
            <person name="Lang Y.S."/>
            <person name="Liang B."/>
            <person name="Liao S.G."/>
            <person name="Mu D."/>
            <person name="Ma Y.Y."/>
            <person name="Niu Y.Y."/>
            <person name="Sun X.Q."/>
            <person name="Xia J.Q."/>
            <person name="Xiao J."/>
            <person name="Xiong Z.Q."/>
            <person name="Xu L."/>
            <person name="Yang L."/>
            <person name="Zhang Y."/>
            <person name="Zhao W."/>
            <person name="Zhao X.D."/>
            <person name="Zheng Y.T."/>
            <person name="Zhou J.M."/>
            <person name="Zhu Y.B."/>
            <person name="Zhang G.J."/>
            <person name="Wang J."/>
            <person name="Yao Y.G."/>
        </authorList>
    </citation>
    <scope>NUCLEOTIDE SEQUENCE [LARGE SCALE GENOMIC DNA]</scope>
</reference>
<sequence>MWLHRLAQVIKIKAPREGQTQKPETSVGFPHLDKGKMLRSSLHLLRASVKPLSSLLKKKSQIRCSFLRCRILLRHQKLDRYSKGNTLAPFQTKVNTVLTKLGECSVALIDDIAVYSQTWEDHVEHVKQGFG</sequence>
<evidence type="ECO:0008006" key="3">
    <source>
        <dbReference type="Google" id="ProtNLM"/>
    </source>
</evidence>
<keyword evidence="2" id="KW-1185">Reference proteome</keyword>
<reference evidence="2" key="1">
    <citation type="submission" date="2012-07" db="EMBL/GenBank/DDBJ databases">
        <title>Genome of the Chinese tree shrew, a rising model animal genetically related to primates.</title>
        <authorList>
            <person name="Zhang G."/>
            <person name="Fan Y."/>
            <person name="Yao Y."/>
            <person name="Huang Z."/>
        </authorList>
    </citation>
    <scope>NUCLEOTIDE SEQUENCE [LARGE SCALE GENOMIC DNA]</scope>
</reference>
<gene>
    <name evidence="1" type="ORF">TREES_T100015702</name>
</gene>
<dbReference type="EMBL" id="KB320477">
    <property type="protein sequence ID" value="ELW70970.1"/>
    <property type="molecule type" value="Genomic_DNA"/>
</dbReference>
<organism evidence="1 2">
    <name type="scientific">Tupaia chinensis</name>
    <name type="common">Chinese tree shrew</name>
    <name type="synonym">Tupaia belangeri chinensis</name>
    <dbReference type="NCBI Taxonomy" id="246437"/>
    <lineage>
        <taxon>Eukaryota</taxon>
        <taxon>Metazoa</taxon>
        <taxon>Chordata</taxon>
        <taxon>Craniata</taxon>
        <taxon>Vertebrata</taxon>
        <taxon>Euteleostomi</taxon>
        <taxon>Mammalia</taxon>
        <taxon>Eutheria</taxon>
        <taxon>Euarchontoglires</taxon>
        <taxon>Scandentia</taxon>
        <taxon>Tupaiidae</taxon>
        <taxon>Tupaia</taxon>
    </lineage>
</organism>
<evidence type="ECO:0000313" key="1">
    <source>
        <dbReference type="EMBL" id="ELW70970.1"/>
    </source>
</evidence>
<dbReference type="Proteomes" id="UP000011518">
    <property type="component" value="Unassembled WGS sequence"/>
</dbReference>
<name>L9L776_TUPCH</name>
<dbReference type="InterPro" id="IPR043128">
    <property type="entry name" value="Rev_trsase/Diguanyl_cyclase"/>
</dbReference>
<evidence type="ECO:0000313" key="2">
    <source>
        <dbReference type="Proteomes" id="UP000011518"/>
    </source>
</evidence>
<accession>L9L776</accession>
<dbReference type="Gene3D" id="3.30.70.270">
    <property type="match status" value="1"/>
</dbReference>
<protein>
    <recommendedName>
        <fullName evidence="3">Reverse transcriptase domain-containing protein</fullName>
    </recommendedName>
</protein>
<dbReference type="AlphaFoldDB" id="L9L776"/>
<dbReference type="InParanoid" id="L9L776"/>